<dbReference type="Proteomes" id="UP000316621">
    <property type="component" value="Chromosome 10"/>
</dbReference>
<accession>A0A4Y7L8C3</accession>
<dbReference type="Gramene" id="RZC80708">
    <property type="protein sequence ID" value="RZC80708"/>
    <property type="gene ID" value="C5167_043286"/>
</dbReference>
<reference evidence="1 2" key="1">
    <citation type="journal article" date="2018" name="Science">
        <title>The opium poppy genome and morphinan production.</title>
        <authorList>
            <person name="Guo L."/>
            <person name="Winzer T."/>
            <person name="Yang X."/>
            <person name="Li Y."/>
            <person name="Ning Z."/>
            <person name="He Z."/>
            <person name="Teodor R."/>
            <person name="Lu Y."/>
            <person name="Bowser T.A."/>
            <person name="Graham I.A."/>
            <person name="Ye K."/>
        </authorList>
    </citation>
    <scope>NUCLEOTIDE SEQUENCE [LARGE SCALE GENOMIC DNA]</scope>
    <source>
        <strain evidence="2">cv. HN1</strain>
        <tissue evidence="1">Leaves</tissue>
    </source>
</reference>
<evidence type="ECO:0000313" key="2">
    <source>
        <dbReference type="Proteomes" id="UP000316621"/>
    </source>
</evidence>
<evidence type="ECO:0000313" key="1">
    <source>
        <dbReference type="EMBL" id="RZC80708.1"/>
    </source>
</evidence>
<dbReference type="AlphaFoldDB" id="A0A4Y7L8C3"/>
<keyword evidence="2" id="KW-1185">Reference proteome</keyword>
<dbReference type="EMBL" id="CM010724">
    <property type="protein sequence ID" value="RZC80708.1"/>
    <property type="molecule type" value="Genomic_DNA"/>
</dbReference>
<gene>
    <name evidence="1" type="ORF">C5167_043286</name>
</gene>
<sequence>MLVLLVVVFGGDAAAGTATRHSLLFVYGSLPAYEGLFTWMMLMPISYPDQWHLDVADCWDIQSVESSILSKDEAEVKGASNPNMSWLHEALRVAFIDVVETLKEGRVHIDYSKLVKADDNGKDEVLAPYRPEYQVAEEIKCHTYFWITFTLLVVDKLRKDKTQKMDVNAVHWSSQVFRRLLLPMNAKLFKVCLAISSVIDGNKVVLGVPETRVDDAKFQENDVYGIVFQLYCQLGLKLILV</sequence>
<organism evidence="1 2">
    <name type="scientific">Papaver somniferum</name>
    <name type="common">Opium poppy</name>
    <dbReference type="NCBI Taxonomy" id="3469"/>
    <lineage>
        <taxon>Eukaryota</taxon>
        <taxon>Viridiplantae</taxon>
        <taxon>Streptophyta</taxon>
        <taxon>Embryophyta</taxon>
        <taxon>Tracheophyta</taxon>
        <taxon>Spermatophyta</taxon>
        <taxon>Magnoliopsida</taxon>
        <taxon>Ranunculales</taxon>
        <taxon>Papaveraceae</taxon>
        <taxon>Papaveroideae</taxon>
        <taxon>Papaver</taxon>
    </lineage>
</organism>
<proteinExistence type="predicted"/>
<name>A0A4Y7L8C3_PAPSO</name>
<protein>
    <submittedName>
        <fullName evidence="1">Uncharacterized protein</fullName>
    </submittedName>
</protein>